<comment type="similarity">
    <text evidence="1">Belongs to the LysR transcriptional regulatory family.</text>
</comment>
<keyword evidence="3" id="KW-0238">DNA-binding</keyword>
<sequence>MELKQMLYYTVIVEEGTFQAAARKLNMTQPPLSAQIRQLEEEVGAPLLIRGSRHVRMTDTGDFFYRRAKNMLQLADATEKELKDRRMGKSGTIRLGVISSASEHLLHRYVRPFSALYPDVHFELTEANTYELLARLDSDLLDLALVRTPFTREPSYEIRTLDAESLCAVSIQTGLSECGHAVSDTSCRGHRAGRGSSRTGPDDISLEALRPLPLIIYRRWKQLLDTRFAETGDVPHYYCIADDARTCISWAKAGLGYAIVPLSATYTLDSVGELSTLPAFYHTSADKTNVPLSADGVSAPPAPDHADHLPESSASALWVRRTIRPAISSTICAVTRKDAYQSSALELFLNTAKALSPAKDLAE</sequence>
<dbReference type="CDD" id="cd05466">
    <property type="entry name" value="PBP2_LTTR_substrate"/>
    <property type="match status" value="1"/>
</dbReference>
<evidence type="ECO:0000313" key="6">
    <source>
        <dbReference type="EMBL" id="MSS13743.1"/>
    </source>
</evidence>
<dbReference type="PRINTS" id="PR00039">
    <property type="entry name" value="HTHLYSR"/>
</dbReference>
<dbReference type="GO" id="GO:0003677">
    <property type="term" value="F:DNA binding"/>
    <property type="evidence" value="ECO:0007669"/>
    <property type="project" value="UniProtKB-KW"/>
</dbReference>
<dbReference type="PANTHER" id="PTHR30346:SF28">
    <property type="entry name" value="HTH-TYPE TRANSCRIPTIONAL REGULATOR CYNR"/>
    <property type="match status" value="1"/>
</dbReference>
<organism evidence="6 7">
    <name type="scientific">Porcincola intestinalis</name>
    <dbReference type="NCBI Taxonomy" id="2606632"/>
    <lineage>
        <taxon>Bacteria</taxon>
        <taxon>Bacillati</taxon>
        <taxon>Bacillota</taxon>
        <taxon>Clostridia</taxon>
        <taxon>Lachnospirales</taxon>
        <taxon>Lachnospiraceae</taxon>
        <taxon>Porcincola</taxon>
    </lineage>
</organism>
<keyword evidence="7" id="KW-1185">Reference proteome</keyword>
<evidence type="ECO:0000313" key="7">
    <source>
        <dbReference type="Proteomes" id="UP000481852"/>
    </source>
</evidence>
<evidence type="ECO:0000256" key="4">
    <source>
        <dbReference type="ARBA" id="ARBA00023163"/>
    </source>
</evidence>
<dbReference type="InterPro" id="IPR036388">
    <property type="entry name" value="WH-like_DNA-bd_sf"/>
</dbReference>
<dbReference type="FunFam" id="1.10.10.10:FF:000001">
    <property type="entry name" value="LysR family transcriptional regulator"/>
    <property type="match status" value="1"/>
</dbReference>
<dbReference type="PANTHER" id="PTHR30346">
    <property type="entry name" value="TRANSCRIPTIONAL DUAL REGULATOR HCAR-RELATED"/>
    <property type="match status" value="1"/>
</dbReference>
<reference evidence="6 7" key="1">
    <citation type="submission" date="2019-08" db="EMBL/GenBank/DDBJ databases">
        <title>In-depth cultivation of the pig gut microbiome towards novel bacterial diversity and tailored functional studies.</title>
        <authorList>
            <person name="Wylensek D."/>
            <person name="Hitch T.C.A."/>
            <person name="Clavel T."/>
        </authorList>
    </citation>
    <scope>NUCLEOTIDE SEQUENCE [LARGE SCALE GENOMIC DNA]</scope>
    <source>
        <strain evidence="6 7">Oil+RF-744-WCA-WT-11</strain>
    </source>
</reference>
<protein>
    <submittedName>
        <fullName evidence="6">LysR family transcriptional regulator</fullName>
    </submittedName>
</protein>
<keyword evidence="2" id="KW-0805">Transcription regulation</keyword>
<feature type="domain" description="HTH lysR-type" evidence="5">
    <location>
        <begin position="1"/>
        <end position="58"/>
    </location>
</feature>
<gene>
    <name evidence="6" type="ORF">FYJ35_01555</name>
</gene>
<dbReference type="InterPro" id="IPR000847">
    <property type="entry name" value="LysR_HTH_N"/>
</dbReference>
<comment type="caution">
    <text evidence="6">The sequence shown here is derived from an EMBL/GenBank/DDBJ whole genome shotgun (WGS) entry which is preliminary data.</text>
</comment>
<accession>A0A6L5X2Y0</accession>
<proteinExistence type="inferred from homology"/>
<dbReference type="Pfam" id="PF00126">
    <property type="entry name" value="HTH_1"/>
    <property type="match status" value="1"/>
</dbReference>
<dbReference type="Gene3D" id="3.40.190.10">
    <property type="entry name" value="Periplasmic binding protein-like II"/>
    <property type="match status" value="2"/>
</dbReference>
<dbReference type="RefSeq" id="WP_154522142.1">
    <property type="nucleotide sequence ID" value="NZ_JAXFDQ010000013.1"/>
</dbReference>
<dbReference type="SUPFAM" id="SSF46785">
    <property type="entry name" value="Winged helix' DNA-binding domain"/>
    <property type="match status" value="1"/>
</dbReference>
<dbReference type="InterPro" id="IPR036390">
    <property type="entry name" value="WH_DNA-bd_sf"/>
</dbReference>
<dbReference type="EMBL" id="VULZ01000001">
    <property type="protein sequence ID" value="MSS13743.1"/>
    <property type="molecule type" value="Genomic_DNA"/>
</dbReference>
<name>A0A6L5X2Y0_9FIRM</name>
<evidence type="ECO:0000256" key="3">
    <source>
        <dbReference type="ARBA" id="ARBA00023125"/>
    </source>
</evidence>
<evidence type="ECO:0000256" key="2">
    <source>
        <dbReference type="ARBA" id="ARBA00023015"/>
    </source>
</evidence>
<dbReference type="Proteomes" id="UP000481852">
    <property type="component" value="Unassembled WGS sequence"/>
</dbReference>
<dbReference type="GO" id="GO:0003700">
    <property type="term" value="F:DNA-binding transcription factor activity"/>
    <property type="evidence" value="ECO:0007669"/>
    <property type="project" value="InterPro"/>
</dbReference>
<keyword evidence="4" id="KW-0804">Transcription</keyword>
<dbReference type="Pfam" id="PF03466">
    <property type="entry name" value="LysR_substrate"/>
    <property type="match status" value="1"/>
</dbReference>
<dbReference type="AlphaFoldDB" id="A0A6L5X2Y0"/>
<dbReference type="SUPFAM" id="SSF53850">
    <property type="entry name" value="Periplasmic binding protein-like II"/>
    <property type="match status" value="1"/>
</dbReference>
<evidence type="ECO:0000256" key="1">
    <source>
        <dbReference type="ARBA" id="ARBA00009437"/>
    </source>
</evidence>
<dbReference type="Gene3D" id="1.10.10.10">
    <property type="entry name" value="Winged helix-like DNA-binding domain superfamily/Winged helix DNA-binding domain"/>
    <property type="match status" value="1"/>
</dbReference>
<evidence type="ECO:0000259" key="5">
    <source>
        <dbReference type="PROSITE" id="PS50931"/>
    </source>
</evidence>
<dbReference type="PROSITE" id="PS50931">
    <property type="entry name" value="HTH_LYSR"/>
    <property type="match status" value="1"/>
</dbReference>
<dbReference type="GO" id="GO:0032993">
    <property type="term" value="C:protein-DNA complex"/>
    <property type="evidence" value="ECO:0007669"/>
    <property type="project" value="TreeGrafter"/>
</dbReference>
<dbReference type="InterPro" id="IPR005119">
    <property type="entry name" value="LysR_subst-bd"/>
</dbReference>